<reference evidence="6" key="1">
    <citation type="submission" date="2019-10" db="EMBL/GenBank/DDBJ databases">
        <title>Lactobacillus agilis SN811 Whole Genome Sequencing Project.</title>
        <authorList>
            <person name="Suzuki S."/>
            <person name="Endo A."/>
            <person name="Maeno S."/>
            <person name="Shiwa Y."/>
            <person name="Matsutani M."/>
            <person name="Kajikawa A."/>
        </authorList>
    </citation>
    <scope>NUCLEOTIDE SEQUENCE</scope>
    <source>
        <strain evidence="6">SN811</strain>
    </source>
</reference>
<dbReference type="SUPFAM" id="SSF53955">
    <property type="entry name" value="Lysozyme-like"/>
    <property type="match status" value="1"/>
</dbReference>
<keyword evidence="2" id="KW-0175">Coiled coil</keyword>
<dbReference type="Pfam" id="PF01464">
    <property type="entry name" value="SLT"/>
    <property type="match status" value="1"/>
</dbReference>
<dbReference type="Proteomes" id="UP000494160">
    <property type="component" value="Unassembled WGS sequence"/>
</dbReference>
<evidence type="ECO:0000256" key="3">
    <source>
        <dbReference type="SAM" id="Phobius"/>
    </source>
</evidence>
<keyword evidence="3" id="KW-0472">Membrane</keyword>
<name>A0A6F9Y4P7_9LACO</name>
<dbReference type="InterPro" id="IPR010090">
    <property type="entry name" value="Phage_tape_meas"/>
</dbReference>
<dbReference type="RefSeq" id="WP_225436921.1">
    <property type="nucleotide sequence ID" value="NZ_BLAP01000030.1"/>
</dbReference>
<keyword evidence="3" id="KW-0812">Transmembrane</keyword>
<dbReference type="EMBL" id="BLAP01000030">
    <property type="protein sequence ID" value="GET12365.1"/>
    <property type="molecule type" value="Genomic_DNA"/>
</dbReference>
<dbReference type="Pfam" id="PF10145">
    <property type="entry name" value="PhageMin_Tail"/>
    <property type="match status" value="1"/>
</dbReference>
<evidence type="ECO:0000256" key="2">
    <source>
        <dbReference type="SAM" id="Coils"/>
    </source>
</evidence>
<sequence length="1421" mass="153406">MAVGKPLGSMIVTLGLDAAKFTDGLKSAQNQMKLANSEMKANLAAIAATGTEYDKASAKVDSLSKVMEANQRRIDALREAYDKQVKTQGEYSNAAVRTASRINDAVRLQASYERQLQSARVALNEATRGTNDLRQSLDALERTTRATVSGLQAQNKTNQANLAQYQGLKQALQQYNQLLGAEEAKLKDLINLKGKDAQETRTQSVQVAELRSKMQQSQAQFDSLSDKYGKMSTAQAIARDRGAKFKSEMTDLGDKVSRTGEKLKGFSTIAGFGLAAGLKVSIDSLAELKNTLNEIKNLAVTGGEGVSEATKNVAKIQKDALEYSNKYGVSINKITDGYEDLIKRGYTTEQALGAMKSELQASLSSGDDFNDVVTVSSQTLEAFGMKVNNTAGMLKNTRIVTNELAYAADATSTGFSDLGIGMSYVGSTAHTAHIALSETASAMGVLSNNGLEAEKAGTGLRNVINNLVNGVKKIDDKDSVLNKLGVTRDELVDSEGHLRSLSDVFEVLNSKMKGMQPVERAAIFKSLFGTTGQQAGIILADNVKELDELNKKVKEAPKNNYIGALSEKNLKSAQNQLKIFKESASNAGMALAEVLLPSISRVAAQLSKMMQWVAGLPAPMRTLISVTTLFAVAIGPLTIALGALIKSIGLIGAALSALSLGALLNPITLTIAAIAALGVGFTLAYKNIKPFRDTVNGVIKTIKDLWTVLTQGKDSKSKAQANLDLAQIFPQDALIKINQFGDNLQSVGKKIRTAVQVIKDTFTIFTKGDDSKTKANAYTNLLNILPQSKAQTLINTANNIKKAFQGMFAVIKGQNKQGSNLLADVFPQPLVTFITTTIKILKADFKSLGNTISSVFGAIGKTLGTVFGSIASSFLKLLKSLFSWFGKYGPDLLAAFRNIFGLIAGVVSVKFTAILTTVTVIMKVLGTVIKGALDVIRNVFSAVWGSIENIVGGVLKAIGGIFEAFAGVFTGNWKLVWQGVKDIFSGIWNSFKGIVGGVINVIIGIVNSGIDGINWILNKFNAKKVGHISPVKWATGTTRYYPNGLPETQLAMVNDGGKREAIVYPNGQIGMFKDMNVTTILPKGSHVINGDDTERLGLGANPVTHYYAKGTVDFSKIWNGIKSGASKLWDDLTDGLKFAKNIIAHPIKALQGAFESHLNLGGQTSFVIDTVKGVGSFIVNAIKNGVVSEIKKWIGENETSSDATSPKPTGDHKHWMKQAGIPESWFSLVNWIVTRESGWNPKATNPSSGAYGLPQSLPGNKMASAGKDWRTNPITQLKWMYSYIKGRYGNAANAKRFWQAHNWYANGGFVSQEQIAHIAEGNRVEAIVPLTNRTRAMEILSQIKDRYGMNAGDTVIVSNNQENKTETKELEKKLDVLVTLFGQVVGLNQAQLQELRTNKFDMNQLYQRQARDQSLANYQAF</sequence>
<dbReference type="PANTHER" id="PTHR37813">
    <property type="entry name" value="FELS-2 PROPHAGE PROTEIN"/>
    <property type="match status" value="1"/>
</dbReference>
<dbReference type="InterPro" id="IPR023346">
    <property type="entry name" value="Lysozyme-like_dom_sf"/>
</dbReference>
<feature type="transmembrane region" description="Helical" evidence="3">
    <location>
        <begin position="623"/>
        <end position="645"/>
    </location>
</feature>
<feature type="transmembrane region" description="Helical" evidence="3">
    <location>
        <begin position="651"/>
        <end position="684"/>
    </location>
</feature>
<accession>A0A6F9Y4P7</accession>
<feature type="transmembrane region" description="Helical" evidence="3">
    <location>
        <begin position="895"/>
        <end position="921"/>
    </location>
</feature>
<feature type="domain" description="Transglycosylase SLT" evidence="4">
    <location>
        <begin position="1216"/>
        <end position="1315"/>
    </location>
</feature>
<evidence type="ECO:0000259" key="5">
    <source>
        <dbReference type="Pfam" id="PF10145"/>
    </source>
</evidence>
<evidence type="ECO:0000259" key="4">
    <source>
        <dbReference type="Pfam" id="PF01464"/>
    </source>
</evidence>
<comment type="caution">
    <text evidence="6">The sequence shown here is derived from an EMBL/GenBank/DDBJ whole genome shotgun (WGS) entry which is preliminary data.</text>
</comment>
<dbReference type="PANTHER" id="PTHR37813:SF1">
    <property type="entry name" value="FELS-2 PROPHAGE PROTEIN"/>
    <property type="match status" value="1"/>
</dbReference>
<evidence type="ECO:0008006" key="7">
    <source>
        <dbReference type="Google" id="ProtNLM"/>
    </source>
</evidence>
<dbReference type="NCBIfam" id="TIGR01760">
    <property type="entry name" value="tape_meas_TP901"/>
    <property type="match status" value="1"/>
</dbReference>
<gene>
    <name evidence="6" type="ORF">SN811_08650</name>
</gene>
<feature type="domain" description="Phage tail tape measure protein" evidence="5">
    <location>
        <begin position="317"/>
        <end position="529"/>
    </location>
</feature>
<keyword evidence="3" id="KW-1133">Transmembrane helix</keyword>
<keyword evidence="1" id="KW-1188">Viral release from host cell</keyword>
<feature type="coiled-coil region" evidence="2">
    <location>
        <begin position="123"/>
        <end position="227"/>
    </location>
</feature>
<protein>
    <recommendedName>
        <fullName evidence="7">Phage tail tape measure protein</fullName>
    </recommendedName>
</protein>
<proteinExistence type="predicted"/>
<organism evidence="6">
    <name type="scientific">Ligilactobacillus agilis</name>
    <dbReference type="NCBI Taxonomy" id="1601"/>
    <lineage>
        <taxon>Bacteria</taxon>
        <taxon>Bacillati</taxon>
        <taxon>Bacillota</taxon>
        <taxon>Bacilli</taxon>
        <taxon>Lactobacillales</taxon>
        <taxon>Lactobacillaceae</taxon>
        <taxon>Ligilactobacillus</taxon>
    </lineage>
</organism>
<feature type="transmembrane region" description="Helical" evidence="3">
    <location>
        <begin position="855"/>
        <end position="875"/>
    </location>
</feature>
<dbReference type="InterPro" id="IPR008258">
    <property type="entry name" value="Transglycosylase_SLT_dom_1"/>
</dbReference>
<evidence type="ECO:0000256" key="1">
    <source>
        <dbReference type="ARBA" id="ARBA00022612"/>
    </source>
</evidence>
<evidence type="ECO:0000313" key="6">
    <source>
        <dbReference type="EMBL" id="GET12365.1"/>
    </source>
</evidence>